<dbReference type="GO" id="GO:0008168">
    <property type="term" value="F:methyltransferase activity"/>
    <property type="evidence" value="ECO:0007669"/>
    <property type="project" value="TreeGrafter"/>
</dbReference>
<comment type="caution">
    <text evidence="2">The sequence shown here is derived from an EMBL/GenBank/DDBJ whole genome shotgun (WGS) entry which is preliminary data.</text>
</comment>
<feature type="compositionally biased region" description="Low complexity" evidence="1">
    <location>
        <begin position="267"/>
        <end position="277"/>
    </location>
</feature>
<feature type="compositionally biased region" description="Pro residues" evidence="1">
    <location>
        <begin position="306"/>
        <end position="319"/>
    </location>
</feature>
<dbReference type="Pfam" id="PF13489">
    <property type="entry name" value="Methyltransf_23"/>
    <property type="match status" value="1"/>
</dbReference>
<feature type="region of interest" description="Disordered" evidence="1">
    <location>
        <begin position="806"/>
        <end position="847"/>
    </location>
</feature>
<feature type="region of interest" description="Disordered" evidence="1">
    <location>
        <begin position="489"/>
        <end position="546"/>
    </location>
</feature>
<evidence type="ECO:0000313" key="3">
    <source>
        <dbReference type="Proteomes" id="UP000320762"/>
    </source>
</evidence>
<proteinExistence type="predicted"/>
<dbReference type="Gene3D" id="3.40.50.150">
    <property type="entry name" value="Vaccinia Virus protein VP39"/>
    <property type="match status" value="1"/>
</dbReference>
<dbReference type="EMBL" id="VDMD01000008">
    <property type="protein sequence ID" value="TRM63868.1"/>
    <property type="molecule type" value="Genomic_DNA"/>
</dbReference>
<accession>A0A550CGD7</accession>
<dbReference type="STRING" id="97359.A0A550CGD7"/>
<name>A0A550CGD7_9AGAR</name>
<gene>
    <name evidence="2" type="ORF">BD626DRAFT_261949</name>
</gene>
<dbReference type="PANTHER" id="PTHR43591:SF24">
    <property type="entry name" value="2-METHOXY-6-POLYPRENYL-1,4-BENZOQUINOL METHYLASE, MITOCHONDRIAL"/>
    <property type="match status" value="1"/>
</dbReference>
<feature type="compositionally biased region" description="Polar residues" evidence="1">
    <location>
        <begin position="278"/>
        <end position="293"/>
    </location>
</feature>
<feature type="region of interest" description="Disordered" evidence="1">
    <location>
        <begin position="1056"/>
        <end position="1134"/>
    </location>
</feature>
<reference evidence="2 3" key="1">
    <citation type="journal article" date="2019" name="New Phytol.">
        <title>Comparative genomics reveals unique wood-decay strategies and fruiting body development in the Schizophyllaceae.</title>
        <authorList>
            <person name="Almasi E."/>
            <person name="Sahu N."/>
            <person name="Krizsan K."/>
            <person name="Balint B."/>
            <person name="Kovacs G.M."/>
            <person name="Kiss B."/>
            <person name="Cseklye J."/>
            <person name="Drula E."/>
            <person name="Henrissat B."/>
            <person name="Nagy I."/>
            <person name="Chovatia M."/>
            <person name="Adam C."/>
            <person name="LaButti K."/>
            <person name="Lipzen A."/>
            <person name="Riley R."/>
            <person name="Grigoriev I.V."/>
            <person name="Nagy L.G."/>
        </authorList>
    </citation>
    <scope>NUCLEOTIDE SEQUENCE [LARGE SCALE GENOMIC DNA]</scope>
    <source>
        <strain evidence="2 3">NL-1724</strain>
    </source>
</reference>
<organism evidence="2 3">
    <name type="scientific">Schizophyllum amplum</name>
    <dbReference type="NCBI Taxonomy" id="97359"/>
    <lineage>
        <taxon>Eukaryota</taxon>
        <taxon>Fungi</taxon>
        <taxon>Dikarya</taxon>
        <taxon>Basidiomycota</taxon>
        <taxon>Agaricomycotina</taxon>
        <taxon>Agaricomycetes</taxon>
        <taxon>Agaricomycetidae</taxon>
        <taxon>Agaricales</taxon>
        <taxon>Schizophyllaceae</taxon>
        <taxon>Schizophyllum</taxon>
    </lineage>
</organism>
<protein>
    <recommendedName>
        <fullName evidence="4">Methyltransferase domain-containing protein</fullName>
    </recommendedName>
</protein>
<feature type="compositionally biased region" description="Basic and acidic residues" evidence="1">
    <location>
        <begin position="489"/>
        <end position="501"/>
    </location>
</feature>
<feature type="region of interest" description="Disordered" evidence="1">
    <location>
        <begin position="1"/>
        <end position="198"/>
    </location>
</feature>
<feature type="compositionally biased region" description="Pro residues" evidence="1">
    <location>
        <begin position="139"/>
        <end position="149"/>
    </location>
</feature>
<feature type="compositionally biased region" description="Basic and acidic residues" evidence="1">
    <location>
        <begin position="338"/>
        <end position="348"/>
    </location>
</feature>
<dbReference type="InterPro" id="IPR029063">
    <property type="entry name" value="SAM-dependent_MTases_sf"/>
</dbReference>
<feature type="compositionally biased region" description="Acidic residues" evidence="1">
    <location>
        <begin position="628"/>
        <end position="645"/>
    </location>
</feature>
<feature type="region of interest" description="Disordered" evidence="1">
    <location>
        <begin position="610"/>
        <end position="728"/>
    </location>
</feature>
<dbReference type="OrthoDB" id="2013972at2759"/>
<evidence type="ECO:0000313" key="2">
    <source>
        <dbReference type="EMBL" id="TRM63868.1"/>
    </source>
</evidence>
<keyword evidence="3" id="KW-1185">Reference proteome</keyword>
<feature type="compositionally biased region" description="Basic and acidic residues" evidence="1">
    <location>
        <begin position="518"/>
        <end position="531"/>
    </location>
</feature>
<feature type="compositionally biased region" description="Polar residues" evidence="1">
    <location>
        <begin position="171"/>
        <end position="181"/>
    </location>
</feature>
<evidence type="ECO:0000256" key="1">
    <source>
        <dbReference type="SAM" id="MobiDB-lite"/>
    </source>
</evidence>
<feature type="compositionally biased region" description="Polar residues" evidence="1">
    <location>
        <begin position="50"/>
        <end position="59"/>
    </location>
</feature>
<evidence type="ECO:0008006" key="4">
    <source>
        <dbReference type="Google" id="ProtNLM"/>
    </source>
</evidence>
<feature type="compositionally biased region" description="Basic and acidic residues" evidence="1">
    <location>
        <begin position="7"/>
        <end position="37"/>
    </location>
</feature>
<dbReference type="AlphaFoldDB" id="A0A550CGD7"/>
<feature type="compositionally biased region" description="Polar residues" evidence="1">
    <location>
        <begin position="502"/>
        <end position="515"/>
    </location>
</feature>
<feature type="compositionally biased region" description="Low complexity" evidence="1">
    <location>
        <begin position="68"/>
        <end position="116"/>
    </location>
</feature>
<sequence>MPPKPSPRREEAVSWEYDISRDEGDRGFEPAMGDKSKQAPFPTGPLLSTGPPSAQNYPYSPNAPRARSATNTSTVSATTNTSSSSSGTTSLGTSGPSSSSGGGASSSSLGTSAPSLGVPPLTPRLAPRLGAASSRLGGPPRPPPPPNQDPIPNYTSFTAMKKPIARKAQDTEPTPNYSSFTAVKKPLGKKGEGKDVGASTKSLAGMLRSASRKGTGAAGGELFGAASDARLRVVEVLPTFADPSAAQAGMAPTLDTSVAGVSPPMPTSAASQSSSSAYTPLSVSSQSPPSAYTYSAFGSPPSVTSHPPPTRALPDPPPSAYTASSDGGHVGGPPSTDSHGRVEGHARTLSDAGQATRDVDVPGEANTGPEALMTAKALKHQPQKREVPYPRSYEREVLDLDVWDTLFCQQLSGGSVTWHVFGEGVGGDTASPFKTDTRTARPPSKVLDLGCGTGTWILNCARAWKDAHFVGLDIVPPRESPLHARAVERVAKPATRPHEPSSRPSDSAPRQNQPALRTPERPSRASERVTRASEPSLRPPTTRPPERITWVQANFLARLPFPNDEFDFVHAKRIARGVPEDRWDALLEEIARVMKPGGAFEMIEEDLFFPGKQPEEGSSAESEQNGSGEEDAEGLEDELPDDGDETSVNTVDEERQSWDGEELTWARDSSAWDDDAWSADVEQPVRSVEQRWQPRQRDVSPFAGQAGRRSMEQPTGWQSSPFQQPKLPLRPQLSMDLRHYASQDMRRRASLDTLAMSVDIPPNPRDHSVLEHIYNEMHAARFVNLAPLSLLANTLRLHFEDVRSHPPLEFSFPPKPPPPAYSDDGELEDDDLLSDSEDEEELHPPEGLYVPRLPRVEEEKHIRAPVEKHILTTKNIVRHDTELVTFDDSRFISFSGAQRQNIFRVDEDALSVNESVFSLLHGNADPKAYPNLNLHLDVRSLNLHLALRAAEVRACAEPMWEWVLDYQARRRAMQRQRSRGSLLDIARHGAPVEKEVAGLAREDFDELLARFDMDMRDRCCLGYAIDTRFGWPASAGAPSPERKAFDMACERYDKWRAQQDQKEAQQSEREETARHEQWERARMSMPSRKGSMSKILEGLQRSSSTREPARSSGASREPRVSGTSSTGEGKQKRQLSRALCVFVGWKGGD</sequence>
<feature type="region of interest" description="Disordered" evidence="1">
    <location>
        <begin position="243"/>
        <end position="367"/>
    </location>
</feature>
<feature type="compositionally biased region" description="Acidic residues" evidence="1">
    <location>
        <begin position="823"/>
        <end position="841"/>
    </location>
</feature>
<feature type="compositionally biased region" description="Polar residues" evidence="1">
    <location>
        <begin position="712"/>
        <end position="723"/>
    </location>
</feature>
<dbReference type="Proteomes" id="UP000320762">
    <property type="component" value="Unassembled WGS sequence"/>
</dbReference>
<dbReference type="CDD" id="cd02440">
    <property type="entry name" value="AdoMet_MTases"/>
    <property type="match status" value="1"/>
</dbReference>
<dbReference type="SUPFAM" id="SSF53335">
    <property type="entry name" value="S-adenosyl-L-methionine-dependent methyltransferases"/>
    <property type="match status" value="1"/>
</dbReference>
<dbReference type="PANTHER" id="PTHR43591">
    <property type="entry name" value="METHYLTRANSFERASE"/>
    <property type="match status" value="1"/>
</dbReference>
<feature type="compositionally biased region" description="Basic and acidic residues" evidence="1">
    <location>
        <begin position="1056"/>
        <end position="1082"/>
    </location>
</feature>